<sequence>MKNQQGFIVPVLLGVIAVLVIGGGIYVYNKEKVETPAVDTQTPTVNTQINNSNLKTYTDKKYGYSFQYPEKLSLTSAADVTYLLHNVPFDNYDGGCDMKGDASLSKTLNDFNMSFKIVSREANPPYVDGNYSKGILNGKWAYMGAEGCGLNNYYFPISGNRTLIVTKSQIQMLSTVVSPEVRAKVLAVPGVISYEESEIILGQILASFKITK</sequence>
<gene>
    <name evidence="2" type="ORF">A3I23_03020</name>
</gene>
<protein>
    <submittedName>
        <fullName evidence="2">Uncharacterized protein</fullName>
    </submittedName>
</protein>
<name>A0A1F6Y2Q3_9BACT</name>
<dbReference type="EMBL" id="MFVL01000030">
    <property type="protein sequence ID" value="OGJ00653.1"/>
    <property type="molecule type" value="Genomic_DNA"/>
</dbReference>
<evidence type="ECO:0000313" key="3">
    <source>
        <dbReference type="Proteomes" id="UP000177693"/>
    </source>
</evidence>
<dbReference type="Proteomes" id="UP000177693">
    <property type="component" value="Unassembled WGS sequence"/>
</dbReference>
<accession>A0A1F6Y2Q3</accession>
<keyword evidence="1" id="KW-0472">Membrane</keyword>
<keyword evidence="1" id="KW-1133">Transmembrane helix</keyword>
<evidence type="ECO:0000256" key="1">
    <source>
        <dbReference type="SAM" id="Phobius"/>
    </source>
</evidence>
<dbReference type="AlphaFoldDB" id="A0A1F6Y2Q3"/>
<keyword evidence="1" id="KW-0812">Transmembrane</keyword>
<feature type="transmembrane region" description="Helical" evidence="1">
    <location>
        <begin position="7"/>
        <end position="28"/>
    </location>
</feature>
<proteinExistence type="predicted"/>
<organism evidence="2 3">
    <name type="scientific">Candidatus Nomurabacteria bacterium RIFCSPLOWO2_02_FULL_40_67</name>
    <dbReference type="NCBI Taxonomy" id="1801787"/>
    <lineage>
        <taxon>Bacteria</taxon>
        <taxon>Candidatus Nomuraibacteriota</taxon>
    </lineage>
</organism>
<evidence type="ECO:0000313" key="2">
    <source>
        <dbReference type="EMBL" id="OGJ00653.1"/>
    </source>
</evidence>
<comment type="caution">
    <text evidence="2">The sequence shown here is derived from an EMBL/GenBank/DDBJ whole genome shotgun (WGS) entry which is preliminary data.</text>
</comment>
<reference evidence="2 3" key="1">
    <citation type="journal article" date="2016" name="Nat. Commun.">
        <title>Thousands of microbial genomes shed light on interconnected biogeochemical processes in an aquifer system.</title>
        <authorList>
            <person name="Anantharaman K."/>
            <person name="Brown C.T."/>
            <person name="Hug L.A."/>
            <person name="Sharon I."/>
            <person name="Castelle C.J."/>
            <person name="Probst A.J."/>
            <person name="Thomas B.C."/>
            <person name="Singh A."/>
            <person name="Wilkins M.J."/>
            <person name="Karaoz U."/>
            <person name="Brodie E.L."/>
            <person name="Williams K.H."/>
            <person name="Hubbard S.S."/>
            <person name="Banfield J.F."/>
        </authorList>
    </citation>
    <scope>NUCLEOTIDE SEQUENCE [LARGE SCALE GENOMIC DNA]</scope>
</reference>